<protein>
    <submittedName>
        <fullName evidence="1">Uncharacterized protein</fullName>
    </submittedName>
</protein>
<dbReference type="Proteomes" id="UP000043763">
    <property type="component" value="Unassembled WGS sequence"/>
</dbReference>
<keyword evidence="2" id="KW-1185">Reference proteome</keyword>
<dbReference type="OrthoDB" id="306098at2"/>
<proteinExistence type="predicted"/>
<reference evidence="2" key="1">
    <citation type="submission" date="2015-04" db="EMBL/GenBank/DDBJ databases">
        <authorList>
            <person name="Mushtaq Mamoona"/>
        </authorList>
    </citation>
    <scope>NUCLEOTIDE SEQUENCE [LARGE SCALE GENOMIC DNA]</scope>
    <source>
        <strain evidence="2">AN4859/03</strain>
    </source>
</reference>
<dbReference type="EMBL" id="CVLB01000001">
    <property type="protein sequence ID" value="CRF31585.1"/>
    <property type="molecule type" value="Genomic_DNA"/>
</dbReference>
<organism evidence="1 2">
    <name type="scientific">Brachyspira suanatina</name>
    <dbReference type="NCBI Taxonomy" id="381802"/>
    <lineage>
        <taxon>Bacteria</taxon>
        <taxon>Pseudomonadati</taxon>
        <taxon>Spirochaetota</taxon>
        <taxon>Spirochaetia</taxon>
        <taxon>Brachyspirales</taxon>
        <taxon>Brachyspiraceae</taxon>
        <taxon>Brachyspira</taxon>
    </lineage>
</organism>
<sequence length="331" mass="36222">MVKKIFIILFIYSSVFFAADLSSLSSKHSLSVLETVSTRSKGMMGADFLIGNDSSVVFKNSSSLMGVLRDSVNLNYTVTSNPQNDYIFNASYAHIGGYYAVGIGFAGEINKVYSYDSLGTKKNDIYNGLYLINVGAAYAISDSSFIGGNIKTVINNSGKDNNFGMFFDLSYMQSIFTPSFKLGLGIRNFGFYDNVFAKTDTDIIASVAYAKSDGSFAISGQYTISVPSVSHEFSVGLEAMIIDFNKLGLFKQKTAWYDDLPESILDAPDFIQKRLAQKLPSGVLARLGVGTKGVSLGLSVYLDLFRLDYAISFDNFSKDNISHDVGMSFMF</sequence>
<dbReference type="RefSeq" id="WP_048593400.1">
    <property type="nucleotide sequence ID" value="NZ_CVLB01000001.1"/>
</dbReference>
<dbReference type="AlphaFoldDB" id="A0A0G4K3T4"/>
<gene>
    <name evidence="1" type="ORF">BRSU_0242</name>
</gene>
<evidence type="ECO:0000313" key="2">
    <source>
        <dbReference type="Proteomes" id="UP000043763"/>
    </source>
</evidence>
<name>A0A0G4K3T4_9SPIR</name>
<evidence type="ECO:0000313" key="1">
    <source>
        <dbReference type="EMBL" id="CRF31585.1"/>
    </source>
</evidence>
<accession>A0A0G4K3T4</accession>